<dbReference type="Proteomes" id="UP001570846">
    <property type="component" value="Unassembled WGS sequence"/>
</dbReference>
<comment type="caution">
    <text evidence="2">The sequence shown here is derived from an EMBL/GenBank/DDBJ whole genome shotgun (WGS) entry which is preliminary data.</text>
</comment>
<dbReference type="EMBL" id="JBGOGF010000002">
    <property type="protein sequence ID" value="MFA1770683.1"/>
    <property type="molecule type" value="Genomic_DNA"/>
</dbReference>
<organism evidence="2 3">
    <name type="scientific">Rufibacter glacialis</name>
    <dbReference type="NCBI Taxonomy" id="1259555"/>
    <lineage>
        <taxon>Bacteria</taxon>
        <taxon>Pseudomonadati</taxon>
        <taxon>Bacteroidota</taxon>
        <taxon>Cytophagia</taxon>
        <taxon>Cytophagales</taxon>
        <taxon>Hymenobacteraceae</taxon>
        <taxon>Rufibacter</taxon>
    </lineage>
</organism>
<keyword evidence="3" id="KW-1185">Reference proteome</keyword>
<gene>
    <name evidence="2" type="ORF">ACD591_05225</name>
</gene>
<evidence type="ECO:0000313" key="2">
    <source>
        <dbReference type="EMBL" id="MFA1770683.1"/>
    </source>
</evidence>
<dbReference type="RefSeq" id="WP_225840774.1">
    <property type="nucleotide sequence ID" value="NZ_BMMG01000003.1"/>
</dbReference>
<keyword evidence="1" id="KW-0812">Transmembrane</keyword>
<evidence type="ECO:0000313" key="3">
    <source>
        <dbReference type="Proteomes" id="UP001570846"/>
    </source>
</evidence>
<feature type="transmembrane region" description="Helical" evidence="1">
    <location>
        <begin position="39"/>
        <end position="62"/>
    </location>
</feature>
<dbReference type="Pfam" id="PF14373">
    <property type="entry name" value="Imm_superinfect"/>
    <property type="match status" value="1"/>
</dbReference>
<evidence type="ECO:0000256" key="1">
    <source>
        <dbReference type="SAM" id="Phobius"/>
    </source>
</evidence>
<feature type="transmembrane region" description="Helical" evidence="1">
    <location>
        <begin position="6"/>
        <end position="27"/>
    </location>
</feature>
<accession>A0ABV4RC38</accession>
<name>A0ABV4RC38_9BACT</name>
<dbReference type="InterPro" id="IPR016410">
    <property type="entry name" value="Phage_imm"/>
</dbReference>
<keyword evidence="1" id="KW-1133">Transmembrane helix</keyword>
<sequence length="113" mass="12655">MDKFSMSNLGIGEALIILGVLLCFYFLPSVVGVRKRNFWAIFAVNLFFGWSFIGWVIAFVWACSSDAMPVQVVHVGEKPHKSLASELESLRDLKELGLLTDDEFSKAKEKLLA</sequence>
<keyword evidence="1" id="KW-0472">Membrane</keyword>
<reference evidence="2 3" key="1">
    <citation type="submission" date="2024-08" db="EMBL/GenBank/DDBJ databases">
        <authorList>
            <person name="Wei W."/>
        </authorList>
    </citation>
    <scope>NUCLEOTIDE SEQUENCE [LARGE SCALE GENOMIC DNA]</scope>
    <source>
        <strain evidence="2 3">XU2</strain>
    </source>
</reference>
<proteinExistence type="predicted"/>
<protein>
    <submittedName>
        <fullName evidence="2">Superinfection immunity protein</fullName>
    </submittedName>
</protein>